<comment type="caution">
    <text evidence="13">The sequence shown here is derived from an EMBL/GenBank/DDBJ whole genome shotgun (WGS) entry which is preliminary data.</text>
</comment>
<feature type="active site" description="O-(3'-phospho-DNA)-tyrosine intermediate" evidence="9">
    <location>
        <position position="261"/>
    </location>
</feature>
<dbReference type="GeneID" id="84222327"/>
<dbReference type="Proteomes" id="UP000050320">
    <property type="component" value="Unassembled WGS sequence"/>
</dbReference>
<keyword evidence="8" id="KW-0131">Cell cycle</keyword>
<reference evidence="12 15" key="1">
    <citation type="submission" date="2015-09" db="EMBL/GenBank/DDBJ databases">
        <title>Draft genome sequence of Acidiplasma aeolicum DSM 18409.</title>
        <authorList>
            <person name="Hemp J."/>
        </authorList>
    </citation>
    <scope>NUCLEOTIDE SEQUENCE [LARGE SCALE GENOMIC DNA]</scope>
    <source>
        <strain evidence="12 15">V</strain>
    </source>
</reference>
<evidence type="ECO:0000256" key="9">
    <source>
        <dbReference type="HAMAP-Rule" id="MF_02055"/>
    </source>
</evidence>
<keyword evidence="6 9" id="KW-0238">DNA-binding</keyword>
<dbReference type="Proteomes" id="UP000050515">
    <property type="component" value="Unassembled WGS sequence"/>
</dbReference>
<dbReference type="PROSITE" id="PS51898">
    <property type="entry name" value="TYR_RECOMBINASE"/>
    <property type="match status" value="1"/>
</dbReference>
<dbReference type="GO" id="GO:0051301">
    <property type="term" value="P:cell division"/>
    <property type="evidence" value="ECO:0007669"/>
    <property type="project" value="UniProtKB-KW"/>
</dbReference>
<dbReference type="GO" id="GO:0003677">
    <property type="term" value="F:DNA binding"/>
    <property type="evidence" value="ECO:0007669"/>
    <property type="project" value="UniProtKB-UniRule"/>
</dbReference>
<feature type="domain" description="Core-binding (CB)" evidence="11">
    <location>
        <begin position="1"/>
        <end position="83"/>
    </location>
</feature>
<dbReference type="RefSeq" id="WP_048101678.1">
    <property type="nucleotide sequence ID" value="NZ_JBBYJF010000011.1"/>
</dbReference>
<reference evidence="13 14" key="2">
    <citation type="submission" date="2015-09" db="EMBL/GenBank/DDBJ databases">
        <title>Heavy metals and arsenic resistance mechanisms in polyextremophilic archaea of the family Ferroplasmaceae.</title>
        <authorList>
            <person name="Bulaev A.G."/>
            <person name="Kanygina A.V."/>
        </authorList>
    </citation>
    <scope>NUCLEOTIDE SEQUENCE [LARGE SCALE GENOMIC DNA]</scope>
    <source>
        <strain evidence="13 14">VT</strain>
    </source>
</reference>
<evidence type="ECO:0000256" key="5">
    <source>
        <dbReference type="ARBA" id="ARBA00022908"/>
    </source>
</evidence>
<dbReference type="InterPro" id="IPR002104">
    <property type="entry name" value="Integrase_catalytic"/>
</dbReference>
<evidence type="ECO:0000313" key="12">
    <source>
        <dbReference type="EMBL" id="KPV43655.1"/>
    </source>
</evidence>
<evidence type="ECO:0000313" key="14">
    <source>
        <dbReference type="Proteomes" id="UP000050320"/>
    </source>
</evidence>
<feature type="active site" evidence="9">
    <location>
        <position position="133"/>
    </location>
</feature>
<dbReference type="NCBIfam" id="NF040815">
    <property type="entry name" value="recomb_XerA_Arch"/>
    <property type="match status" value="1"/>
</dbReference>
<dbReference type="HAMAP" id="MF_02055">
    <property type="entry name" value="Recomb_XerA"/>
    <property type="match status" value="1"/>
</dbReference>
<evidence type="ECO:0000256" key="6">
    <source>
        <dbReference type="ARBA" id="ARBA00023125"/>
    </source>
</evidence>
<dbReference type="SUPFAM" id="SSF56349">
    <property type="entry name" value="DNA breaking-rejoining enzymes"/>
    <property type="match status" value="1"/>
</dbReference>
<keyword evidence="7 9" id="KW-0233">DNA recombination</keyword>
<dbReference type="Gene3D" id="1.10.150.130">
    <property type="match status" value="1"/>
</dbReference>
<keyword evidence="14" id="KW-1185">Reference proteome</keyword>
<dbReference type="InterPro" id="IPR033686">
    <property type="entry name" value="XerA"/>
</dbReference>
<keyword evidence="3" id="KW-0132">Cell division</keyword>
<dbReference type="GO" id="GO:0006313">
    <property type="term" value="P:DNA transposition"/>
    <property type="evidence" value="ECO:0007669"/>
    <property type="project" value="UniProtKB-UniRule"/>
</dbReference>
<evidence type="ECO:0000256" key="4">
    <source>
        <dbReference type="ARBA" id="ARBA00022829"/>
    </source>
</evidence>
<organism evidence="13 14">
    <name type="scientific">Acidiplasma aeolicum</name>
    <dbReference type="NCBI Taxonomy" id="507754"/>
    <lineage>
        <taxon>Archaea</taxon>
        <taxon>Methanobacteriati</taxon>
        <taxon>Thermoplasmatota</taxon>
        <taxon>Thermoplasmata</taxon>
        <taxon>Thermoplasmatales</taxon>
        <taxon>Ferroplasmaceae</taxon>
        <taxon>Acidiplasma</taxon>
    </lineage>
</organism>
<dbReference type="PROSITE" id="PS51900">
    <property type="entry name" value="CB"/>
    <property type="match status" value="1"/>
</dbReference>
<evidence type="ECO:0000256" key="3">
    <source>
        <dbReference type="ARBA" id="ARBA00022618"/>
    </source>
</evidence>
<dbReference type="InterPro" id="IPR010998">
    <property type="entry name" value="Integrase_recombinase_N"/>
</dbReference>
<dbReference type="PATRIC" id="fig|507754.4.peg.1876"/>
<name>A0A0Q0RUA1_9ARCH</name>
<dbReference type="InterPro" id="IPR050090">
    <property type="entry name" value="Tyrosine_recombinase_XerCD"/>
</dbReference>
<dbReference type="PANTHER" id="PTHR30349">
    <property type="entry name" value="PHAGE INTEGRASE-RELATED"/>
    <property type="match status" value="1"/>
</dbReference>
<dbReference type="GO" id="GO:0005737">
    <property type="term" value="C:cytoplasm"/>
    <property type="evidence" value="ECO:0007669"/>
    <property type="project" value="UniProtKB-SubCell"/>
</dbReference>
<comment type="function">
    <text evidence="9">Site-specific tyrosine recombinase, which acts by catalyzing the cutting and rejoining of the recombining DNA molecules.</text>
</comment>
<feature type="active site" evidence="9">
    <location>
        <position position="229"/>
    </location>
</feature>
<keyword evidence="5 9" id="KW-0229">DNA integration</keyword>
<dbReference type="Pfam" id="PF13495">
    <property type="entry name" value="Phage_int_SAM_4"/>
    <property type="match status" value="1"/>
</dbReference>
<dbReference type="InterPro" id="IPR013762">
    <property type="entry name" value="Integrase-like_cat_sf"/>
</dbReference>
<dbReference type="GO" id="GO:0009037">
    <property type="term" value="F:tyrosine-based site-specific recombinase activity"/>
    <property type="evidence" value="ECO:0007669"/>
    <property type="project" value="UniProtKB-UniRule"/>
</dbReference>
<evidence type="ECO:0000256" key="8">
    <source>
        <dbReference type="ARBA" id="ARBA00023306"/>
    </source>
</evidence>
<feature type="active site" evidence="9">
    <location>
        <position position="252"/>
    </location>
</feature>
<evidence type="ECO:0000313" key="15">
    <source>
        <dbReference type="Proteomes" id="UP000050515"/>
    </source>
</evidence>
<dbReference type="EMBL" id="LKBG01000070">
    <property type="protein sequence ID" value="KQB35905.1"/>
    <property type="molecule type" value="Genomic_DNA"/>
</dbReference>
<dbReference type="InterPro" id="IPR004107">
    <property type="entry name" value="Integrase_SAM-like_N"/>
</dbReference>
<feature type="active site" evidence="9">
    <location>
        <position position="226"/>
    </location>
</feature>
<keyword evidence="2 9" id="KW-0963">Cytoplasm</keyword>
<sequence length="280" mass="32493">MKIDDEIQKFQKFLLSERRSPYTVKEYASLVNNFLGFINKDINSVSAEDIEEYKSYLALTKNYSKASQYLSIKAIKAYYSSKRLSPPFNLVPPRRSQKMPVYLNESDARRLLESAHDIRLRSIISLFLYTGLRVGELTRLEMEDVDLQENIIYVHSGKGDKDRIVIIPDECRNDLLSYLKRRITITTASNNFFISNKKNRFDTSSIERLVKNLAKKAGIQKKVTPHVLRHTFATSVLRNGGDIRFIQQILGHSSIATTQIYTHIDDNTLKEMYMLHKPKY</sequence>
<comment type="similarity">
    <text evidence="9">Belongs to the 'phage' integrase family. XerA subfamily.</text>
</comment>
<accession>A0A0Q0RUA1</accession>
<protein>
    <recommendedName>
        <fullName evidence="9">Tyrosine recombinase XerA</fullName>
    </recommendedName>
</protein>
<gene>
    <name evidence="9" type="primary">xerA</name>
    <name evidence="13" type="ORF">AOG54_08395</name>
    <name evidence="12" type="ORF">SE19_08940</name>
</gene>
<dbReference type="OrthoDB" id="142231at2157"/>
<comment type="subcellular location">
    <subcellularLocation>
        <location evidence="1 9">Cytoplasm</location>
    </subcellularLocation>
</comment>
<dbReference type="AlphaFoldDB" id="A0A0Q0RUA1"/>
<proteinExistence type="inferred from homology"/>
<dbReference type="InterPro" id="IPR044068">
    <property type="entry name" value="CB"/>
</dbReference>
<keyword evidence="4" id="KW-0159">Chromosome partition</keyword>
<feature type="domain" description="Tyr recombinase" evidence="10">
    <location>
        <begin position="98"/>
        <end position="274"/>
    </location>
</feature>
<evidence type="ECO:0000313" key="13">
    <source>
        <dbReference type="EMBL" id="KQB35905.1"/>
    </source>
</evidence>
<evidence type="ECO:0000256" key="2">
    <source>
        <dbReference type="ARBA" id="ARBA00022490"/>
    </source>
</evidence>
<evidence type="ECO:0000259" key="11">
    <source>
        <dbReference type="PROSITE" id="PS51900"/>
    </source>
</evidence>
<dbReference type="Gene3D" id="1.10.443.10">
    <property type="entry name" value="Intergrase catalytic core"/>
    <property type="match status" value="1"/>
</dbReference>
<dbReference type="InterPro" id="IPR011010">
    <property type="entry name" value="DNA_brk_join_enz"/>
</dbReference>
<evidence type="ECO:0000256" key="1">
    <source>
        <dbReference type="ARBA" id="ARBA00004496"/>
    </source>
</evidence>
<feature type="active site" evidence="9">
    <location>
        <position position="158"/>
    </location>
</feature>
<evidence type="ECO:0000256" key="7">
    <source>
        <dbReference type="ARBA" id="ARBA00023172"/>
    </source>
</evidence>
<dbReference type="GO" id="GO:0007059">
    <property type="term" value="P:chromosome segregation"/>
    <property type="evidence" value="ECO:0007669"/>
    <property type="project" value="UniProtKB-KW"/>
</dbReference>
<dbReference type="Pfam" id="PF00589">
    <property type="entry name" value="Phage_integrase"/>
    <property type="match status" value="1"/>
</dbReference>
<dbReference type="PANTHER" id="PTHR30349:SF77">
    <property type="entry name" value="TYROSINE RECOMBINASE XERC"/>
    <property type="match status" value="1"/>
</dbReference>
<dbReference type="EMBL" id="LJCQ01000436">
    <property type="protein sequence ID" value="KPV43655.1"/>
    <property type="molecule type" value="Genomic_DNA"/>
</dbReference>
<evidence type="ECO:0000259" key="10">
    <source>
        <dbReference type="PROSITE" id="PS51898"/>
    </source>
</evidence>